<reference evidence="2 3" key="1">
    <citation type="submission" date="2021-03" db="EMBL/GenBank/DDBJ databases">
        <title>Novel species identification of genus Shewanella.</title>
        <authorList>
            <person name="Liu G."/>
            <person name="Zhang Q."/>
        </authorList>
    </citation>
    <scope>NUCLEOTIDE SEQUENCE [LARGE SCALE GENOMIC DNA]</scope>
    <source>
        <strain evidence="2 3">FJAT-52962</strain>
    </source>
</reference>
<keyword evidence="3" id="KW-1185">Reference proteome</keyword>
<dbReference type="Pfam" id="PF13439">
    <property type="entry name" value="Glyco_transf_4"/>
    <property type="match status" value="1"/>
</dbReference>
<dbReference type="PANTHER" id="PTHR12526">
    <property type="entry name" value="GLYCOSYLTRANSFERASE"/>
    <property type="match status" value="1"/>
</dbReference>
<dbReference type="Proteomes" id="UP000663207">
    <property type="component" value="Chromosome"/>
</dbReference>
<evidence type="ECO:0000313" key="2">
    <source>
        <dbReference type="EMBL" id="QSX37386.1"/>
    </source>
</evidence>
<evidence type="ECO:0000259" key="1">
    <source>
        <dbReference type="Pfam" id="PF13439"/>
    </source>
</evidence>
<name>A0ABX7R3M0_9GAMM</name>
<proteinExistence type="predicted"/>
<dbReference type="CDD" id="cd03811">
    <property type="entry name" value="GT4_GT28_WabH-like"/>
    <property type="match status" value="1"/>
</dbReference>
<accession>A0ABX7R3M0</accession>
<gene>
    <name evidence="2" type="ORF">JYB85_00565</name>
</gene>
<dbReference type="Pfam" id="PF13692">
    <property type="entry name" value="Glyco_trans_1_4"/>
    <property type="match status" value="1"/>
</dbReference>
<dbReference type="SUPFAM" id="SSF53756">
    <property type="entry name" value="UDP-Glycosyltransferase/glycogen phosphorylase"/>
    <property type="match status" value="1"/>
</dbReference>
<feature type="domain" description="Glycosyltransferase subfamily 4-like N-terminal" evidence="1">
    <location>
        <begin position="16"/>
        <end position="185"/>
    </location>
</feature>
<protein>
    <submittedName>
        <fullName evidence="2">Glycosyltransferase</fullName>
    </submittedName>
</protein>
<dbReference type="PANTHER" id="PTHR12526:SF638">
    <property type="entry name" value="SPORE COAT PROTEIN SA"/>
    <property type="match status" value="1"/>
</dbReference>
<organism evidence="2 3">
    <name type="scientific">Shewanella sedimentimangrovi</name>
    <dbReference type="NCBI Taxonomy" id="2814293"/>
    <lineage>
        <taxon>Bacteria</taxon>
        <taxon>Pseudomonadati</taxon>
        <taxon>Pseudomonadota</taxon>
        <taxon>Gammaproteobacteria</taxon>
        <taxon>Alteromonadales</taxon>
        <taxon>Shewanellaceae</taxon>
        <taxon>Shewanella</taxon>
    </lineage>
</organism>
<sequence>MSGKRIAIAINSLAGGGAEKVVMTLASSLTAMGHEPHLLVLQNICQHEVAPELKVHYCFGAEERNIDGFWRLSNSVKRVKQWIAGLEAEYGKFDLFLSNLHQTNLMMTRVGVAPLYCVVHNAMEEELKRQRKLGPLAWFEMWRAQQALDGQHLIAVSEGLANELRHSKRIKPASVTTIYNPFELDTIRTLAEQRPADMPEGDYIIHVGRFARQKRHDVLFAALKVMQHQVPLVLLCSNRKKALKAVKKLGLEQRVIIPGFQQNPFPWIKNAKLLVLSSDYEGFGNVLLEALALNTPVVSTDCPHGPDEILGDALAHCLVPRRDPQALAAAMDRVLTQGVSLEQLPILDAVGAEHVAQQYLALAK</sequence>
<dbReference type="RefSeq" id="WP_207380619.1">
    <property type="nucleotide sequence ID" value="NZ_CP071502.1"/>
</dbReference>
<evidence type="ECO:0000313" key="3">
    <source>
        <dbReference type="Proteomes" id="UP000663207"/>
    </source>
</evidence>
<dbReference type="Gene3D" id="3.40.50.2000">
    <property type="entry name" value="Glycogen Phosphorylase B"/>
    <property type="match status" value="2"/>
</dbReference>
<dbReference type="EMBL" id="CP071502">
    <property type="protein sequence ID" value="QSX37386.1"/>
    <property type="molecule type" value="Genomic_DNA"/>
</dbReference>
<dbReference type="InterPro" id="IPR028098">
    <property type="entry name" value="Glyco_trans_4-like_N"/>
</dbReference>